<keyword evidence="1" id="KW-0812">Transmembrane</keyword>
<keyword evidence="1" id="KW-0472">Membrane</keyword>
<reference evidence="2" key="1">
    <citation type="submission" date="2022-12" db="EMBL/GenBank/DDBJ databases">
        <title>Genome assemblies of Blomia tropicalis.</title>
        <authorList>
            <person name="Cui Y."/>
        </authorList>
    </citation>
    <scope>NUCLEOTIDE SEQUENCE</scope>
    <source>
        <tissue evidence="2">Adult mites</tissue>
    </source>
</reference>
<sequence>KIIDKDEIASTVDQVAMSSVADLSMMITRKHMHTALVITLLLINCLLLLLFHDHLFARVDVSIEYTSSQLTAKCKQERMSQHRQEPPIRPKQRNGFCYGSMPIGIIDYHNNYPFPT</sequence>
<evidence type="ECO:0000313" key="3">
    <source>
        <dbReference type="Proteomes" id="UP001142055"/>
    </source>
</evidence>
<feature type="non-terminal residue" evidence="2">
    <location>
        <position position="1"/>
    </location>
</feature>
<evidence type="ECO:0000313" key="2">
    <source>
        <dbReference type="EMBL" id="KAJ6220477.1"/>
    </source>
</evidence>
<keyword evidence="1" id="KW-1133">Transmembrane helix</keyword>
<feature type="transmembrane region" description="Helical" evidence="1">
    <location>
        <begin position="32"/>
        <end position="51"/>
    </location>
</feature>
<proteinExistence type="predicted"/>
<name>A0A9Q0M7K2_BLOTA</name>
<dbReference type="Proteomes" id="UP001142055">
    <property type="component" value="Chromosome 2"/>
</dbReference>
<organism evidence="2 3">
    <name type="scientific">Blomia tropicalis</name>
    <name type="common">Mite</name>
    <dbReference type="NCBI Taxonomy" id="40697"/>
    <lineage>
        <taxon>Eukaryota</taxon>
        <taxon>Metazoa</taxon>
        <taxon>Ecdysozoa</taxon>
        <taxon>Arthropoda</taxon>
        <taxon>Chelicerata</taxon>
        <taxon>Arachnida</taxon>
        <taxon>Acari</taxon>
        <taxon>Acariformes</taxon>
        <taxon>Sarcoptiformes</taxon>
        <taxon>Astigmata</taxon>
        <taxon>Glycyphagoidea</taxon>
        <taxon>Echimyopodidae</taxon>
        <taxon>Blomia</taxon>
    </lineage>
</organism>
<dbReference type="EMBL" id="JAPWDV010000002">
    <property type="protein sequence ID" value="KAJ6220477.1"/>
    <property type="molecule type" value="Genomic_DNA"/>
</dbReference>
<gene>
    <name evidence="2" type="ORF">RDWZM_006289</name>
</gene>
<accession>A0A9Q0M7K2</accession>
<keyword evidence="3" id="KW-1185">Reference proteome</keyword>
<evidence type="ECO:0000256" key="1">
    <source>
        <dbReference type="SAM" id="Phobius"/>
    </source>
</evidence>
<dbReference type="AlphaFoldDB" id="A0A9Q0M7K2"/>
<comment type="caution">
    <text evidence="2">The sequence shown here is derived from an EMBL/GenBank/DDBJ whole genome shotgun (WGS) entry which is preliminary data.</text>
</comment>
<protein>
    <submittedName>
        <fullName evidence="2">Uncharacterized protein</fullName>
    </submittedName>
</protein>